<dbReference type="AlphaFoldDB" id="A0A3D2X708"/>
<reference evidence="1 2" key="1">
    <citation type="journal article" date="2018" name="Nat. Biotechnol.">
        <title>A standardized bacterial taxonomy based on genome phylogeny substantially revises the tree of life.</title>
        <authorList>
            <person name="Parks D.H."/>
            <person name="Chuvochina M."/>
            <person name="Waite D.W."/>
            <person name="Rinke C."/>
            <person name="Skarshewski A."/>
            <person name="Chaumeil P.A."/>
            <person name="Hugenholtz P."/>
        </authorList>
    </citation>
    <scope>NUCLEOTIDE SEQUENCE [LARGE SCALE GENOMIC DNA]</scope>
    <source>
        <strain evidence="1">UBA11728</strain>
    </source>
</reference>
<name>A0A3D2X708_9FIRM</name>
<gene>
    <name evidence="1" type="ORF">DHW61_06915</name>
</gene>
<proteinExistence type="predicted"/>
<evidence type="ECO:0000313" key="1">
    <source>
        <dbReference type="EMBL" id="HCL02138.1"/>
    </source>
</evidence>
<protein>
    <recommendedName>
        <fullName evidence="3">X-X-X-Leu-X-X-Gly heptad repeats</fullName>
    </recommendedName>
</protein>
<accession>A0A3D2X708</accession>
<organism evidence="1 2">
    <name type="scientific">Lachnoclostridium phytofermentans</name>
    <dbReference type="NCBI Taxonomy" id="66219"/>
    <lineage>
        <taxon>Bacteria</taxon>
        <taxon>Bacillati</taxon>
        <taxon>Bacillota</taxon>
        <taxon>Clostridia</taxon>
        <taxon>Lachnospirales</taxon>
        <taxon>Lachnospiraceae</taxon>
    </lineage>
</organism>
<evidence type="ECO:0000313" key="2">
    <source>
        <dbReference type="Proteomes" id="UP000262969"/>
    </source>
</evidence>
<dbReference type="Proteomes" id="UP000262969">
    <property type="component" value="Unassembled WGS sequence"/>
</dbReference>
<dbReference type="Gene3D" id="1.10.287.950">
    <property type="entry name" value="Methyl-accepting chemotaxis protein"/>
    <property type="match status" value="2"/>
</dbReference>
<comment type="caution">
    <text evidence="1">The sequence shown here is derived from an EMBL/GenBank/DDBJ whole genome shotgun (WGS) entry which is preliminary data.</text>
</comment>
<evidence type="ECO:0008006" key="3">
    <source>
        <dbReference type="Google" id="ProtNLM"/>
    </source>
</evidence>
<sequence>MKRILNKATVCVLCTAMVGGICYVGTTFSKNEGTAYAATQANVNDNTIDKIISTTTSSNLNNKQENKKPEKEEVVYVKMNSSADVSQVIVSDWLKNFNNDSALLDQSDLENITNIKGDEVFVTNSDGTISWEANGNDIYYQGTTTKELPFDVKLTYFLDGEEVSANDIVGKSGALTIKLQFQNKEQVPFSILSTTTASTDMFKNVTAKNAKVISDGDKYIIVGVALSGVQETLNLESIEIPEEIEINCDVINYDPIMFLNVVTTGLLTDVNLDNDLDITKLSDSIDTLYESCEELRDGTATLSSSLSEFQGKSEEYFSGVTTLLDGTKEYTNGVAQVISGVKELHSKSNTLIEGISALLEGSNSLDAGLNQANTGITTLNKEFKNLVAGSKSLKENLASLQQLVSGIVDGKVKENAVFSQLLQTVENNEKILATLKAANADANIIAALEKNTAAQRQIAEGLITSGKTLSAYLDKLNGAVTQISQGAETLYQGCTSTDNAQEKLQTGLSKLTAGSKALEAGLTSLNTGSKALKAGIDQLYTGVTQLESATSSLTNGSAKLKDSTGLMTNAVGDLTIGRKKLSDGMNKFYEEGIKEIYNKYNDTVSVFQGKLDDLIEKGENYKSFTSLTDNMDGTVKFIVEIQ</sequence>
<dbReference type="EMBL" id="DPVV01000231">
    <property type="protein sequence ID" value="HCL02138.1"/>
    <property type="molecule type" value="Genomic_DNA"/>
</dbReference>